<evidence type="ECO:0000256" key="3">
    <source>
        <dbReference type="ARBA" id="ARBA00023015"/>
    </source>
</evidence>
<comment type="caution">
    <text evidence="8">The sequence shown here is derived from an EMBL/GenBank/DDBJ whole genome shotgun (WGS) entry which is preliminary data.</text>
</comment>
<dbReference type="CDD" id="cd08048">
    <property type="entry name" value="HFD_TAF11"/>
    <property type="match status" value="1"/>
</dbReference>
<gene>
    <name evidence="8" type="ORF">BP6252_00378</name>
</gene>
<evidence type="ECO:0000256" key="1">
    <source>
        <dbReference type="ARBA" id="ARBA00004123"/>
    </source>
</evidence>
<dbReference type="STRING" id="1849047.A0A3D8SPW2"/>
<name>A0A3D8SPW2_9HELO</name>
<comment type="subcellular location">
    <subcellularLocation>
        <location evidence="1">Nucleus</location>
    </subcellularLocation>
</comment>
<dbReference type="Proteomes" id="UP000256645">
    <property type="component" value="Unassembled WGS sequence"/>
</dbReference>
<dbReference type="GO" id="GO:0051123">
    <property type="term" value="P:RNA polymerase II preinitiation complex assembly"/>
    <property type="evidence" value="ECO:0007669"/>
    <property type="project" value="InterPro"/>
</dbReference>
<evidence type="ECO:0000259" key="7">
    <source>
        <dbReference type="Pfam" id="PF04719"/>
    </source>
</evidence>
<dbReference type="AlphaFoldDB" id="A0A3D8SPW2"/>
<dbReference type="GO" id="GO:0046982">
    <property type="term" value="F:protein heterodimerization activity"/>
    <property type="evidence" value="ECO:0007669"/>
    <property type="project" value="InterPro"/>
</dbReference>
<evidence type="ECO:0000256" key="4">
    <source>
        <dbReference type="ARBA" id="ARBA00023163"/>
    </source>
</evidence>
<dbReference type="InterPro" id="IPR009072">
    <property type="entry name" value="Histone-fold"/>
</dbReference>
<feature type="compositionally biased region" description="Basic and acidic residues" evidence="6">
    <location>
        <begin position="261"/>
        <end position="275"/>
    </location>
</feature>
<feature type="compositionally biased region" description="Polar residues" evidence="6">
    <location>
        <begin position="80"/>
        <end position="93"/>
    </location>
</feature>
<dbReference type="GO" id="GO:0016251">
    <property type="term" value="F:RNA polymerase II general transcription initiation factor activity"/>
    <property type="evidence" value="ECO:0007669"/>
    <property type="project" value="TreeGrafter"/>
</dbReference>
<dbReference type="Pfam" id="PF04719">
    <property type="entry name" value="TAFII28"/>
    <property type="match status" value="1"/>
</dbReference>
<dbReference type="EMBL" id="PDLM01000001">
    <property type="protein sequence ID" value="RDW88346.1"/>
    <property type="molecule type" value="Genomic_DNA"/>
</dbReference>
<organism evidence="8 9">
    <name type="scientific">Coleophoma cylindrospora</name>
    <dbReference type="NCBI Taxonomy" id="1849047"/>
    <lineage>
        <taxon>Eukaryota</taxon>
        <taxon>Fungi</taxon>
        <taxon>Dikarya</taxon>
        <taxon>Ascomycota</taxon>
        <taxon>Pezizomycotina</taxon>
        <taxon>Leotiomycetes</taxon>
        <taxon>Helotiales</taxon>
        <taxon>Dermateaceae</taxon>
        <taxon>Coleophoma</taxon>
    </lineage>
</organism>
<feature type="region of interest" description="Disordered" evidence="6">
    <location>
        <begin position="243"/>
        <end position="275"/>
    </location>
</feature>
<dbReference type="Gene3D" id="1.10.20.10">
    <property type="entry name" value="Histone, subunit A"/>
    <property type="match status" value="1"/>
</dbReference>
<dbReference type="OrthoDB" id="28335at2759"/>
<comment type="similarity">
    <text evidence="2">Belongs to the TAF11 family.</text>
</comment>
<reference evidence="8 9" key="1">
    <citation type="journal article" date="2018" name="IMA Fungus">
        <title>IMA Genome-F 9: Draft genome sequence of Annulohypoxylon stygium, Aspergillus mulundensis, Berkeleyomyces basicola (syn. Thielaviopsis basicola), Ceratocystis smalleyi, two Cercospora beticola strains, Coleophoma cylindrospora, Fusarium fracticaudum, Phialophora cf. hyalina, and Morchella septimelata.</title>
        <authorList>
            <person name="Wingfield B.D."/>
            <person name="Bills G.F."/>
            <person name="Dong Y."/>
            <person name="Huang W."/>
            <person name="Nel W.J."/>
            <person name="Swalarsk-Parry B.S."/>
            <person name="Vaghefi N."/>
            <person name="Wilken P.M."/>
            <person name="An Z."/>
            <person name="de Beer Z.W."/>
            <person name="De Vos L."/>
            <person name="Chen L."/>
            <person name="Duong T.A."/>
            <person name="Gao Y."/>
            <person name="Hammerbacher A."/>
            <person name="Kikkert J.R."/>
            <person name="Li Y."/>
            <person name="Li H."/>
            <person name="Li K."/>
            <person name="Li Q."/>
            <person name="Liu X."/>
            <person name="Ma X."/>
            <person name="Naidoo K."/>
            <person name="Pethybridge S.J."/>
            <person name="Sun J."/>
            <person name="Steenkamp E.T."/>
            <person name="van der Nest M.A."/>
            <person name="van Wyk S."/>
            <person name="Wingfield M.J."/>
            <person name="Xiong C."/>
            <person name="Yue Q."/>
            <person name="Zhang X."/>
        </authorList>
    </citation>
    <scope>NUCLEOTIDE SEQUENCE [LARGE SCALE GENOMIC DNA]</scope>
    <source>
        <strain evidence="8 9">BP6252</strain>
    </source>
</reference>
<dbReference type="SUPFAM" id="SSF47113">
    <property type="entry name" value="Histone-fold"/>
    <property type="match status" value="1"/>
</dbReference>
<dbReference type="InterPro" id="IPR006809">
    <property type="entry name" value="TAFII28_dom"/>
</dbReference>
<sequence length="322" mass="35308">MASPPYNHSHGYNSAISPPYPANAQLPAPRRRHTDMPTSAPTIKRRKTSMLSTASASSTHPLRQTSFPPETAPGYARSPSVDTMSMVSGSAANGPTKKKRAGGKKKNAQNDDASLVGGPAPSAVSGTSGRGGRKRRASEVSGDEEDDVNDEHAIDVSAKSQEEKQKEMENRSLLVKEFNPQQFARYEAWRAARLQDSSVRKLVNQTLSQSVPPSVILAIRSITKVFAGDLIEGARKVQTQWLDTAEEDQTGKLPTPPADDDTTKEKETRRGPLLPDHLRESLRRYRLSRDGGSVGHLDLFQHQHQSGVERFGVKVRGKRLMR</sequence>
<evidence type="ECO:0000256" key="5">
    <source>
        <dbReference type="ARBA" id="ARBA00023242"/>
    </source>
</evidence>
<feature type="region of interest" description="Disordered" evidence="6">
    <location>
        <begin position="1"/>
        <end position="173"/>
    </location>
</feature>
<dbReference type="PANTHER" id="PTHR13218">
    <property type="entry name" value="TRANSCRIPTION INITIATION FACTOR TFIID SUBUNIT 11-RELATED"/>
    <property type="match status" value="1"/>
</dbReference>
<keyword evidence="5" id="KW-0539">Nucleus</keyword>
<feature type="compositionally biased region" description="Basic and acidic residues" evidence="6">
    <location>
        <begin position="150"/>
        <end position="170"/>
    </location>
</feature>
<evidence type="ECO:0000256" key="2">
    <source>
        <dbReference type="ARBA" id="ARBA00009788"/>
    </source>
</evidence>
<evidence type="ECO:0000313" key="8">
    <source>
        <dbReference type="EMBL" id="RDW88346.1"/>
    </source>
</evidence>
<protein>
    <submittedName>
        <fullName evidence="8">Histone-fold containing protein</fullName>
    </submittedName>
</protein>
<evidence type="ECO:0000256" key="6">
    <source>
        <dbReference type="SAM" id="MobiDB-lite"/>
    </source>
</evidence>
<keyword evidence="3" id="KW-0805">Transcription regulation</keyword>
<feature type="domain" description="TAFII28-like protein" evidence="7">
    <location>
        <begin position="173"/>
        <end position="284"/>
    </location>
</feature>
<keyword evidence="9" id="KW-1185">Reference proteome</keyword>
<dbReference type="PANTHER" id="PTHR13218:SF8">
    <property type="entry name" value="TRANSCRIPTION INITIATION FACTOR TFIID SUBUNIT 11"/>
    <property type="match status" value="1"/>
</dbReference>
<dbReference type="InterPro" id="IPR045127">
    <property type="entry name" value="TAF11-like"/>
</dbReference>
<keyword evidence="4" id="KW-0804">Transcription</keyword>
<proteinExistence type="inferred from homology"/>
<dbReference type="GO" id="GO:0005669">
    <property type="term" value="C:transcription factor TFIID complex"/>
    <property type="evidence" value="ECO:0007669"/>
    <property type="project" value="InterPro"/>
</dbReference>
<feature type="compositionally biased region" description="Basic residues" evidence="6">
    <location>
        <begin position="96"/>
        <end position="107"/>
    </location>
</feature>
<accession>A0A3D8SPW2</accession>
<evidence type="ECO:0000313" key="9">
    <source>
        <dbReference type="Proteomes" id="UP000256645"/>
    </source>
</evidence>